<dbReference type="Proteomes" id="UP000249218">
    <property type="component" value="Unassembled WGS sequence"/>
</dbReference>
<proteinExistence type="predicted"/>
<keyword evidence="2" id="KW-1185">Reference proteome</keyword>
<gene>
    <name evidence="1" type="primary">HaOG206486</name>
    <name evidence="1" type="ORF">B5X24_HaOG206486</name>
</gene>
<dbReference type="EMBL" id="KZ150002">
    <property type="protein sequence ID" value="PZC75284.1"/>
    <property type="molecule type" value="Genomic_DNA"/>
</dbReference>
<sequence>MYKISNNLKEYITRIDLKEEKKTPKTKMYEAQQFLILTLLTCSKTFKDLNSIIDERRFIDFDEIDPFFDTIKETGRLSERELARLPRQAEIFKNFHTKNLGVKVTVKGKGFPRKNMEDVIKDDIGNLDFVDGDSSNFHEKVKDGHQLAGLSSTSNPFLNFI</sequence>
<organism evidence="1 2">
    <name type="scientific">Helicoverpa armigera</name>
    <name type="common">Cotton bollworm</name>
    <name type="synonym">Heliothis armigera</name>
    <dbReference type="NCBI Taxonomy" id="29058"/>
    <lineage>
        <taxon>Eukaryota</taxon>
        <taxon>Metazoa</taxon>
        <taxon>Ecdysozoa</taxon>
        <taxon>Arthropoda</taxon>
        <taxon>Hexapoda</taxon>
        <taxon>Insecta</taxon>
        <taxon>Pterygota</taxon>
        <taxon>Neoptera</taxon>
        <taxon>Endopterygota</taxon>
        <taxon>Lepidoptera</taxon>
        <taxon>Glossata</taxon>
        <taxon>Ditrysia</taxon>
        <taxon>Noctuoidea</taxon>
        <taxon>Noctuidae</taxon>
        <taxon>Heliothinae</taxon>
        <taxon>Helicoverpa</taxon>
    </lineage>
</organism>
<protein>
    <submittedName>
        <fullName evidence="1">Uncharacterized protein</fullName>
    </submittedName>
</protein>
<accession>A0A2W1BNS2</accession>
<name>A0A2W1BNS2_HELAM</name>
<evidence type="ECO:0000313" key="1">
    <source>
        <dbReference type="EMBL" id="PZC75284.1"/>
    </source>
</evidence>
<evidence type="ECO:0000313" key="2">
    <source>
        <dbReference type="Proteomes" id="UP000249218"/>
    </source>
</evidence>
<dbReference type="AlphaFoldDB" id="A0A2W1BNS2"/>
<reference evidence="1 2" key="1">
    <citation type="journal article" date="2017" name="BMC Biol.">
        <title>Genomic innovations, transcriptional plasticity and gene loss underlying the evolution and divergence of two highly polyphagous and invasive Helicoverpa pest species.</title>
        <authorList>
            <person name="Pearce S.L."/>
            <person name="Clarke D.F."/>
            <person name="East P.D."/>
            <person name="Elfekih S."/>
            <person name="Gordon K.H."/>
            <person name="Jermiin L.S."/>
            <person name="McGaughran A."/>
            <person name="Oakeshott J.G."/>
            <person name="Papanikolaou A."/>
            <person name="Perera O.P."/>
            <person name="Rane R.V."/>
            <person name="Richards S."/>
            <person name="Tay W.T."/>
            <person name="Walsh T.K."/>
            <person name="Anderson A."/>
            <person name="Anderson C.J."/>
            <person name="Asgari S."/>
            <person name="Board P.G."/>
            <person name="Bretschneider A."/>
            <person name="Campbell P.M."/>
            <person name="Chertemps T."/>
            <person name="Christeller J.T."/>
            <person name="Coppin C.W."/>
            <person name="Downes S.J."/>
            <person name="Duan G."/>
            <person name="Farnsworth C.A."/>
            <person name="Good R.T."/>
            <person name="Han L.B."/>
            <person name="Han Y.C."/>
            <person name="Hatje K."/>
            <person name="Horne I."/>
            <person name="Huang Y.P."/>
            <person name="Hughes D.S."/>
            <person name="Jacquin-Joly E."/>
            <person name="James W."/>
            <person name="Jhangiani S."/>
            <person name="Kollmar M."/>
            <person name="Kuwar S.S."/>
            <person name="Li S."/>
            <person name="Liu N.Y."/>
            <person name="Maibeche M.T."/>
            <person name="Miller J.R."/>
            <person name="Montagne N."/>
            <person name="Perry T."/>
            <person name="Qu J."/>
            <person name="Song S.V."/>
            <person name="Sutton G.G."/>
            <person name="Vogel H."/>
            <person name="Walenz B.P."/>
            <person name="Xu W."/>
            <person name="Zhang H.J."/>
            <person name="Zou Z."/>
            <person name="Batterham P."/>
            <person name="Edwards O.R."/>
            <person name="Feyereisen R."/>
            <person name="Gibbs R.A."/>
            <person name="Heckel D.G."/>
            <person name="McGrath A."/>
            <person name="Robin C."/>
            <person name="Scherer S.E."/>
            <person name="Worley K.C."/>
            <person name="Wu Y.D."/>
        </authorList>
    </citation>
    <scope>NUCLEOTIDE SEQUENCE [LARGE SCALE GENOMIC DNA]</scope>
    <source>
        <strain evidence="1">Harm_GR_Male_#8</strain>
        <tissue evidence="1">Whole organism</tissue>
    </source>
</reference>